<dbReference type="OrthoDB" id="5949767at2"/>
<sequence>MIRLSRLKGAFSAAVCAFGLAACSSAPIHYYTLVPSAPAGARAPTADFAFELLPVQLPADVDTPQLVVRDGQSGEQLMDNEHWIAPLSDQIQQALSAHLSLDLSAQDLTGLPQGQRHVLRVRVNVRRFESMPGQHALLEAAWVVHPLWQGQGHDLVCSSLIRVPVTAGYEALMLGHQQALATLSRQIASVAAPLASGLTPACPAG</sequence>
<dbReference type="Gene3D" id="3.40.50.10610">
    <property type="entry name" value="ABC-type transport auxiliary lipoprotein component"/>
    <property type="match status" value="1"/>
</dbReference>
<feature type="domain" description="ABC-type transport auxiliary lipoprotein component" evidence="2">
    <location>
        <begin position="31"/>
        <end position="188"/>
    </location>
</feature>
<dbReference type="HOGENOM" id="CLU_096001_0_1_6"/>
<dbReference type="Proteomes" id="UP000005234">
    <property type="component" value="Chromosome"/>
</dbReference>
<accession>H8L6I8</accession>
<dbReference type="KEGG" id="fau:Fraau_1558"/>
<dbReference type="InterPro" id="IPR005586">
    <property type="entry name" value="ABC_trans_aux"/>
</dbReference>
<proteinExistence type="predicted"/>
<dbReference type="SUPFAM" id="SSF159594">
    <property type="entry name" value="XCC0632-like"/>
    <property type="match status" value="1"/>
</dbReference>
<evidence type="ECO:0000313" key="4">
    <source>
        <dbReference type="Proteomes" id="UP000005234"/>
    </source>
</evidence>
<dbReference type="STRING" id="767434.Fraau_1558"/>
<keyword evidence="1" id="KW-0732">Signal</keyword>
<name>H8L6I8_FRAAD</name>
<dbReference type="AlphaFoldDB" id="H8L6I8"/>
<gene>
    <name evidence="3" type="ordered locus">Fraau_1558</name>
</gene>
<keyword evidence="4" id="KW-1185">Reference proteome</keyword>
<dbReference type="eggNOG" id="COG3009">
    <property type="taxonomic scope" value="Bacteria"/>
</dbReference>
<evidence type="ECO:0000256" key="1">
    <source>
        <dbReference type="SAM" id="SignalP"/>
    </source>
</evidence>
<feature type="chain" id="PRO_5003615695" description="ABC-type transport auxiliary lipoprotein component domain-containing protein" evidence="1">
    <location>
        <begin position="22"/>
        <end position="205"/>
    </location>
</feature>
<protein>
    <recommendedName>
        <fullName evidence="2">ABC-type transport auxiliary lipoprotein component domain-containing protein</fullName>
    </recommendedName>
</protein>
<dbReference type="PROSITE" id="PS51257">
    <property type="entry name" value="PROKAR_LIPOPROTEIN"/>
    <property type="match status" value="1"/>
</dbReference>
<dbReference type="RefSeq" id="WP_014402982.1">
    <property type="nucleotide sequence ID" value="NC_017033.1"/>
</dbReference>
<evidence type="ECO:0000259" key="2">
    <source>
        <dbReference type="Pfam" id="PF03886"/>
    </source>
</evidence>
<feature type="signal peptide" evidence="1">
    <location>
        <begin position="1"/>
        <end position="21"/>
    </location>
</feature>
<reference evidence="3" key="1">
    <citation type="submission" date="2012-02" db="EMBL/GenBank/DDBJ databases">
        <title>The complete genome of Frateuria aurantia DSM 6220.</title>
        <authorList>
            <consortium name="US DOE Joint Genome Institute (JGI-PGF)"/>
            <person name="Lucas S."/>
            <person name="Copeland A."/>
            <person name="Lapidus A."/>
            <person name="Glavina del Rio T."/>
            <person name="Dalin E."/>
            <person name="Tice H."/>
            <person name="Bruce D."/>
            <person name="Goodwin L."/>
            <person name="Pitluck S."/>
            <person name="Peters L."/>
            <person name="Ovchinnikova G."/>
            <person name="Teshima H."/>
            <person name="Kyrpides N."/>
            <person name="Mavromatis K."/>
            <person name="Ivanova N."/>
            <person name="Brettin T."/>
            <person name="Detter J.C."/>
            <person name="Han C."/>
            <person name="Larimer F."/>
            <person name="Land M."/>
            <person name="Hauser L."/>
            <person name="Markowitz V."/>
            <person name="Cheng J.-F."/>
            <person name="Hugenholtz P."/>
            <person name="Woyke T."/>
            <person name="Wu D."/>
            <person name="Brambilla E."/>
            <person name="Klenk H.-P."/>
            <person name="Eisen J.A."/>
        </authorList>
    </citation>
    <scope>NUCLEOTIDE SEQUENCE</scope>
    <source>
        <strain evidence="3">DSM 6220</strain>
    </source>
</reference>
<dbReference type="Pfam" id="PF03886">
    <property type="entry name" value="ABC_trans_aux"/>
    <property type="match status" value="1"/>
</dbReference>
<organism evidence="3 4">
    <name type="scientific">Frateuria aurantia (strain ATCC 33424 / DSM 6220 / KCTC 2777 / LMG 1558 / NBRC 3245 / NCIMB 13370)</name>
    <name type="common">Acetobacter aurantius</name>
    <dbReference type="NCBI Taxonomy" id="767434"/>
    <lineage>
        <taxon>Bacteria</taxon>
        <taxon>Pseudomonadati</taxon>
        <taxon>Pseudomonadota</taxon>
        <taxon>Gammaproteobacteria</taxon>
        <taxon>Lysobacterales</taxon>
        <taxon>Rhodanobacteraceae</taxon>
        <taxon>Frateuria</taxon>
    </lineage>
</organism>
<dbReference type="EMBL" id="CP003350">
    <property type="protein sequence ID" value="AFC85977.1"/>
    <property type="molecule type" value="Genomic_DNA"/>
</dbReference>
<evidence type="ECO:0000313" key="3">
    <source>
        <dbReference type="EMBL" id="AFC85977.1"/>
    </source>
</evidence>